<protein>
    <recommendedName>
        <fullName evidence="4">UDP-N-acetylglucosamine transferase subunit ALG13</fullName>
        <ecNumber evidence="3">2.4.1.141</ecNumber>
    </recommendedName>
</protein>
<keyword evidence="6" id="KW-0808">Transferase</keyword>
<dbReference type="Ensembl" id="ENSEBUT00000015428.1">
    <property type="protein sequence ID" value="ENSEBUP00000014852.1"/>
    <property type="gene ID" value="ENSEBUG00000009357.1"/>
</dbReference>
<evidence type="ECO:0000256" key="4">
    <source>
        <dbReference type="ARBA" id="ARBA00017468"/>
    </source>
</evidence>
<dbReference type="PANTHER" id="PTHR12867">
    <property type="entry name" value="GLYCOSYL TRANSFERASE-RELATED"/>
    <property type="match status" value="1"/>
</dbReference>
<dbReference type="GeneTree" id="ENSGT00510000047493"/>
<dbReference type="GO" id="GO:0005783">
    <property type="term" value="C:endoplasmic reticulum"/>
    <property type="evidence" value="ECO:0007669"/>
    <property type="project" value="UniProtKB-SubCell"/>
</dbReference>
<dbReference type="PANTHER" id="PTHR12867:SF6">
    <property type="entry name" value="N-ACETYLGLUCOSAMINYLDIPHOSPHODOLICHOL N-ACETYLGLUCOSAMINYLTRANSFERASE"/>
    <property type="match status" value="1"/>
</dbReference>
<evidence type="ECO:0000256" key="1">
    <source>
        <dbReference type="ARBA" id="ARBA00004240"/>
    </source>
</evidence>
<evidence type="ECO:0000256" key="3">
    <source>
        <dbReference type="ARBA" id="ARBA00012614"/>
    </source>
</evidence>
<dbReference type="Pfam" id="PF04101">
    <property type="entry name" value="Glyco_tran_28_C"/>
    <property type="match status" value="1"/>
</dbReference>
<evidence type="ECO:0000256" key="7">
    <source>
        <dbReference type="ARBA" id="ARBA00022824"/>
    </source>
</evidence>
<dbReference type="GO" id="GO:0006488">
    <property type="term" value="P:dolichol-linked oligosaccharide biosynthetic process"/>
    <property type="evidence" value="ECO:0007669"/>
    <property type="project" value="InterPro"/>
</dbReference>
<keyword evidence="10" id="KW-1185">Reference proteome</keyword>
<dbReference type="InterPro" id="IPR007235">
    <property type="entry name" value="Glyco_trans_28_C"/>
</dbReference>
<feature type="domain" description="Glycosyl transferase family 28 C-terminal" evidence="8">
    <location>
        <begin position="3"/>
        <end position="124"/>
    </location>
</feature>
<comment type="subcellular location">
    <subcellularLocation>
        <location evidence="1">Endoplasmic reticulum</location>
    </subcellularLocation>
</comment>
<dbReference type="Proteomes" id="UP000694388">
    <property type="component" value="Unplaced"/>
</dbReference>
<keyword evidence="5" id="KW-0328">Glycosyltransferase</keyword>
<dbReference type="GO" id="GO:0004577">
    <property type="term" value="F:N-acetylglucosaminyldiphosphodolichol N-acetylglucosaminyltransferase activity"/>
    <property type="evidence" value="ECO:0007669"/>
    <property type="project" value="UniProtKB-EC"/>
</dbReference>
<evidence type="ECO:0000259" key="8">
    <source>
        <dbReference type="Pfam" id="PF04101"/>
    </source>
</evidence>
<dbReference type="Gene3D" id="3.40.50.2000">
    <property type="entry name" value="Glycogen Phosphorylase B"/>
    <property type="match status" value="1"/>
</dbReference>
<accession>A0A8C4QH24</accession>
<evidence type="ECO:0000256" key="5">
    <source>
        <dbReference type="ARBA" id="ARBA00022676"/>
    </source>
</evidence>
<comment type="similarity">
    <text evidence="2">Belongs to the glycosyltransferase 28 family.</text>
</comment>
<reference evidence="9" key="1">
    <citation type="submission" date="2025-08" db="UniProtKB">
        <authorList>
            <consortium name="Ensembl"/>
        </authorList>
    </citation>
    <scope>IDENTIFICATION</scope>
</reference>
<dbReference type="AlphaFoldDB" id="A0A8C4QH24"/>
<evidence type="ECO:0000256" key="2">
    <source>
        <dbReference type="ARBA" id="ARBA00006962"/>
    </source>
</evidence>
<evidence type="ECO:0000313" key="9">
    <source>
        <dbReference type="Ensembl" id="ENSEBUP00000014852.1"/>
    </source>
</evidence>
<keyword evidence="7" id="KW-0256">Endoplasmic reticulum</keyword>
<dbReference type="EC" id="2.4.1.141" evidence="3"/>
<dbReference type="SUPFAM" id="SSF53756">
    <property type="entry name" value="UDP-Glycosyltransferase/glycogen phosphorylase"/>
    <property type="match status" value="1"/>
</dbReference>
<evidence type="ECO:0000313" key="10">
    <source>
        <dbReference type="Proteomes" id="UP000694388"/>
    </source>
</evidence>
<dbReference type="InterPro" id="IPR039042">
    <property type="entry name" value="Alg13-like"/>
</dbReference>
<reference evidence="9" key="2">
    <citation type="submission" date="2025-09" db="UniProtKB">
        <authorList>
            <consortium name="Ensembl"/>
        </authorList>
    </citation>
    <scope>IDENTIFICATION</scope>
</reference>
<name>A0A8C4QH24_EPTBU</name>
<sequence length="196" mass="21194">TMTVFVTVGTTSFDELIKVMCSESVLHSRGYSDLVLQVGRGNIEPESIPSHTSGMNVLAYRFKGSLDEDIARASLIISHAGAGSCLEALRAKKPLVAVVNEQLMGNHQMELATQLHADKHLLQCTCRVHLSIPIYLSTQAIQLPGKPDPWPTVRTESLFRLGSGVTEQGLPKPAGPNEQFTAQTASISQARTMLGQ</sequence>
<evidence type="ECO:0000256" key="6">
    <source>
        <dbReference type="ARBA" id="ARBA00022679"/>
    </source>
</evidence>
<organism evidence="9 10">
    <name type="scientific">Eptatretus burgeri</name>
    <name type="common">Inshore hagfish</name>
    <dbReference type="NCBI Taxonomy" id="7764"/>
    <lineage>
        <taxon>Eukaryota</taxon>
        <taxon>Metazoa</taxon>
        <taxon>Chordata</taxon>
        <taxon>Craniata</taxon>
        <taxon>Vertebrata</taxon>
        <taxon>Cyclostomata</taxon>
        <taxon>Myxini</taxon>
        <taxon>Myxiniformes</taxon>
        <taxon>Myxinidae</taxon>
        <taxon>Eptatretinae</taxon>
        <taxon>Eptatretus</taxon>
    </lineage>
</organism>
<proteinExistence type="inferred from homology"/>